<proteinExistence type="predicted"/>
<dbReference type="EMBL" id="MN739401">
    <property type="protein sequence ID" value="QHT02815.1"/>
    <property type="molecule type" value="Genomic_DNA"/>
</dbReference>
<dbReference type="InterPro" id="IPR036034">
    <property type="entry name" value="PDZ_sf"/>
</dbReference>
<feature type="domain" description="PDZ" evidence="1">
    <location>
        <begin position="43"/>
        <end position="101"/>
    </location>
</feature>
<sequence>MNKSKSVPTKLVDQGVTPIKKSCSLSDLSEKDYYFEEFFEGDGDLGIEFRESCGLPVIKNIVKGTVAAETYGLYPGLTLVNINNRDIVGYAYEKVLKKVNKLWLNNNYIYLKFKKPIYTKLLKILNQHDLLMYYDHFVELGAKDIDDFEYIELGDLHKMNMGEDDIKKVSKISYNMNT</sequence>
<dbReference type="Gene3D" id="2.30.42.10">
    <property type="match status" value="1"/>
</dbReference>
<reference evidence="2" key="1">
    <citation type="journal article" date="2020" name="Nature">
        <title>Giant virus diversity and host interactions through global metagenomics.</title>
        <authorList>
            <person name="Schulz F."/>
            <person name="Roux S."/>
            <person name="Paez-Espino D."/>
            <person name="Jungbluth S."/>
            <person name="Walsh D.A."/>
            <person name="Denef V.J."/>
            <person name="McMahon K.D."/>
            <person name="Konstantinidis K.T."/>
            <person name="Eloe-Fadrosh E.A."/>
            <person name="Kyrpides N.C."/>
            <person name="Woyke T."/>
        </authorList>
    </citation>
    <scope>NUCLEOTIDE SEQUENCE</scope>
    <source>
        <strain evidence="2">GVMAG-M-3300020595-32</strain>
    </source>
</reference>
<accession>A0A6C0CGX3</accession>
<dbReference type="AlphaFoldDB" id="A0A6C0CGX3"/>
<dbReference type="SUPFAM" id="SSF50156">
    <property type="entry name" value="PDZ domain-like"/>
    <property type="match status" value="1"/>
</dbReference>
<dbReference type="PROSITE" id="PS50106">
    <property type="entry name" value="PDZ"/>
    <property type="match status" value="1"/>
</dbReference>
<name>A0A6C0CGX3_9ZZZZ</name>
<protein>
    <recommendedName>
        <fullName evidence="1">PDZ domain-containing protein</fullName>
    </recommendedName>
</protein>
<organism evidence="2">
    <name type="scientific">viral metagenome</name>
    <dbReference type="NCBI Taxonomy" id="1070528"/>
    <lineage>
        <taxon>unclassified sequences</taxon>
        <taxon>metagenomes</taxon>
        <taxon>organismal metagenomes</taxon>
    </lineage>
</organism>
<dbReference type="InterPro" id="IPR001478">
    <property type="entry name" value="PDZ"/>
</dbReference>
<evidence type="ECO:0000313" key="2">
    <source>
        <dbReference type="EMBL" id="QHT02815.1"/>
    </source>
</evidence>
<evidence type="ECO:0000259" key="1">
    <source>
        <dbReference type="PROSITE" id="PS50106"/>
    </source>
</evidence>